<name>A6J0P3_RAT</name>
<dbReference type="KEGG" id="rno:288622"/>
<feature type="region of interest" description="Disordered" evidence="1">
    <location>
        <begin position="1"/>
        <end position="51"/>
    </location>
</feature>
<dbReference type="PANTHER" id="PTHR45913">
    <property type="entry name" value="EPM2A-INTERACTING PROTEIN 1"/>
    <property type="match status" value="1"/>
</dbReference>
<dbReference type="PANTHER" id="PTHR45913:SF22">
    <property type="entry name" value="SCAN BOX DOMAIN-CONTAINING PROTEIN"/>
    <property type="match status" value="1"/>
</dbReference>
<reference evidence="2" key="1">
    <citation type="journal article" date="2005" name="Genome Res.">
        <title>Gene and alternative splicing annotation with AIR.</title>
        <authorList>
            <person name="Florea L."/>
            <person name="Di Francesco V."/>
            <person name="Miller J."/>
            <person name="Turner R."/>
            <person name="Yao A."/>
            <person name="Harris M."/>
            <person name="Walenz B."/>
            <person name="Mobarry C."/>
            <person name="Merkulov G.V."/>
            <person name="Charlab R."/>
            <person name="Dew I."/>
            <person name="Deng Z."/>
            <person name="Istrail S."/>
            <person name="Li P."/>
            <person name="Sutton G."/>
        </authorList>
    </citation>
    <scope>NUCLEOTIDE SEQUENCE</scope>
    <source>
        <strain evidence="2">BN</strain>
    </source>
</reference>
<gene>
    <name evidence="3" type="primary">Zbed5</name>
    <name evidence="2" type="ORF">rCG_21454</name>
</gene>
<dbReference type="CTD" id="58486"/>
<protein>
    <submittedName>
        <fullName evidence="2">RCG21454</fullName>
    </submittedName>
</protein>
<dbReference type="AlphaFoldDB" id="A6J0P3"/>
<evidence type="ECO:0000313" key="2">
    <source>
        <dbReference type="EMBL" id="EDM13482.1"/>
    </source>
</evidence>
<proteinExistence type="predicted"/>
<evidence type="ECO:0000256" key="1">
    <source>
        <dbReference type="SAM" id="MobiDB-lite"/>
    </source>
</evidence>
<organism evidence="2">
    <name type="scientific">Rattus norvegicus</name>
    <name type="common">Rat</name>
    <dbReference type="NCBI Taxonomy" id="10116"/>
    <lineage>
        <taxon>Eukaryota</taxon>
        <taxon>Metazoa</taxon>
        <taxon>Chordata</taxon>
        <taxon>Craniata</taxon>
        <taxon>Vertebrata</taxon>
        <taxon>Euteleostomi</taxon>
        <taxon>Mammalia</taxon>
        <taxon>Eutheria</taxon>
        <taxon>Euarchontoglires</taxon>
        <taxon>Glires</taxon>
        <taxon>Rodentia</taxon>
        <taxon>Myomorpha</taxon>
        <taxon>Muroidea</taxon>
        <taxon>Muridae</taxon>
        <taxon>Murinae</taxon>
        <taxon>Rattus</taxon>
    </lineage>
</organism>
<dbReference type="AGR" id="RGD:1559988"/>
<dbReference type="PROSITE" id="PS51808">
    <property type="entry name" value="CHCH"/>
    <property type="match status" value="1"/>
</dbReference>
<feature type="region of interest" description="Disordered" evidence="1">
    <location>
        <begin position="87"/>
        <end position="109"/>
    </location>
</feature>
<accession>A6J0P3</accession>
<dbReference type="InterPro" id="IPR012337">
    <property type="entry name" value="RNaseH-like_sf"/>
</dbReference>
<sequence length="757" mass="84035">MPRGSRIRTSRVTPLAGRAPQMRAAPRRAPAAQPPATAAAPSAVGSPAAAPRQPGLMAQMATTAAGVAVGSAVGHTLGHAITGGFSGGANAEPARPDITYQEPQGAPLQNQQSFGPCSLEIKQFLECAQNQSDVKLCEGFNEVLRQCRIANVDHPPTVDHGEKNVKRRKYNEGFLQYGFTSAITAGTERPQCVICGVVLSAESMKPNKLKRHFESKHSSFANKDTNYFRSKADGLKKARFDTGSKTYKQNVAAVEASYLVALRIARDMKPHTFAEHLLFPVAKDSVRVMIGDEFVTKLSAVSLSNDTVRRRIHDMSADILDQVIQEIKSAQLPAFSIQLDESTDVANCSQLLVYVRYIKDGDFKDEFLFCKPLERTTTALDVFEAVGSFLRQHKISWESVCGVCTDGAPATLGCQSGFQRLVLNESPKAIGAHCMMHLQTLAMKTLPQDLQDVMKSVLSSVSFIKASSLNSRLFLQLCSDLDAPSKALLLHTEGRWLSRGKVLKRIFELRDELKMFFNQKAIRQFEALFSDKSELQKIAYLVDIFTILNELNLSLQGQNSSCLDLSEKIQSFQMKLQLWQKKLDENKIYMLPTLSAFFEEHDVEPHKRTTVVTSVKEHLDMLAGEISWYFPNLPDVPFALARNPFTVKAEDVPKTAQDEFIELTNSDAARANFSTMPVTQFWVKCLQSYPILSETVLRLLLPFATTSLCETGFSSLLVIKSKYRSRLVVEDDLRCALAKTTPRISDLVRKKQSQPSH</sequence>
<dbReference type="OrthoDB" id="6144063at2759"/>
<dbReference type="Proteomes" id="UP000234681">
    <property type="component" value="Chromosome 12"/>
</dbReference>
<evidence type="ECO:0000313" key="3">
    <source>
        <dbReference type="RGD" id="1559988"/>
    </source>
</evidence>
<dbReference type="GeneID" id="288622"/>
<reference evidence="2" key="2">
    <citation type="submission" date="2005-07" db="EMBL/GenBank/DDBJ databases">
        <authorList>
            <person name="Mural R.J."/>
            <person name="Li P.W."/>
            <person name="Adams M.D."/>
            <person name="Amanatides P.G."/>
            <person name="Baden-Tillson H."/>
            <person name="Barnstead M."/>
            <person name="Chin S.H."/>
            <person name="Dew I."/>
            <person name="Evans C.A."/>
            <person name="Ferriera S."/>
            <person name="Flanigan M."/>
            <person name="Fosler C."/>
            <person name="Glodek A."/>
            <person name="Gu Z."/>
            <person name="Holt R.A."/>
            <person name="Jennings D."/>
            <person name="Kraft C.L."/>
            <person name="Lu F."/>
            <person name="Nguyen T."/>
            <person name="Nusskern D.R."/>
            <person name="Pfannkoch C.M."/>
            <person name="Sitter C."/>
            <person name="Sutton G.G."/>
            <person name="Venter J.C."/>
            <person name="Wang Z."/>
            <person name="Woodage T."/>
            <person name="Zheng X.H."/>
            <person name="Zhong F."/>
        </authorList>
    </citation>
    <scope>NUCLEOTIDE SEQUENCE</scope>
    <source>
        <strain evidence="2">BN</strain>
    </source>
</reference>
<dbReference type="RefSeq" id="NP_001099394.1">
    <property type="nucleotide sequence ID" value="NM_001105924.2"/>
</dbReference>
<dbReference type="EMBL" id="CH473973">
    <property type="protein sequence ID" value="EDM13482.1"/>
    <property type="molecule type" value="Genomic_DNA"/>
</dbReference>
<dbReference type="OMA" id="MKPHTFA"/>
<feature type="compositionally biased region" description="Low complexity" evidence="1">
    <location>
        <begin position="16"/>
        <end position="51"/>
    </location>
</feature>
<dbReference type="RGD" id="1559988">
    <property type="gene designation" value="Zbed5"/>
</dbReference>
<dbReference type="SUPFAM" id="SSF53098">
    <property type="entry name" value="Ribonuclease H-like"/>
    <property type="match status" value="1"/>
</dbReference>